<gene>
    <name evidence="1" type="ORF">G9H61_10600</name>
</gene>
<protein>
    <recommendedName>
        <fullName evidence="3">Mersacidin/lichenicidin family type 2 lantibiotic</fullName>
    </recommendedName>
</protein>
<organism evidence="1 2">
    <name type="scientific">Aquirufa ecclesiirivi</name>
    <dbReference type="NCBI Taxonomy" id="2715124"/>
    <lineage>
        <taxon>Bacteria</taxon>
        <taxon>Pseudomonadati</taxon>
        <taxon>Bacteroidota</taxon>
        <taxon>Cytophagia</taxon>
        <taxon>Cytophagales</taxon>
        <taxon>Flectobacillaceae</taxon>
        <taxon>Aquirufa</taxon>
    </lineage>
</organism>
<keyword evidence="2" id="KW-1185">Reference proteome</keyword>
<dbReference type="Proteomes" id="UP001321186">
    <property type="component" value="Unassembled WGS sequence"/>
</dbReference>
<name>A0ABT4JHZ1_9BACT</name>
<dbReference type="RefSeq" id="WP_422182969.1">
    <property type="nucleotide sequence ID" value="NZ_JBASYL010000001.1"/>
</dbReference>
<proteinExistence type="predicted"/>
<reference evidence="1 2" key="1">
    <citation type="submission" date="2020-03" db="EMBL/GenBank/DDBJ databases">
        <authorList>
            <person name="Pitt A."/>
            <person name="Hahn M.W."/>
        </authorList>
    </citation>
    <scope>NUCLEOTIDE SEQUENCE [LARGE SCALE GENOMIC DNA]</scope>
    <source>
        <strain evidence="1 2">5A-MARBSE</strain>
    </source>
</reference>
<evidence type="ECO:0000313" key="1">
    <source>
        <dbReference type="EMBL" id="MCZ2475899.1"/>
    </source>
</evidence>
<evidence type="ECO:0008006" key="3">
    <source>
        <dbReference type="Google" id="ProtNLM"/>
    </source>
</evidence>
<evidence type="ECO:0000313" key="2">
    <source>
        <dbReference type="Proteomes" id="UP001321186"/>
    </source>
</evidence>
<sequence>MEKMKENASQVEAKEIWAKPELETVSVKESTLAGNGATPDALLFS</sequence>
<comment type="caution">
    <text evidence="1">The sequence shown here is derived from an EMBL/GenBank/DDBJ whole genome shotgun (WGS) entry which is preliminary data.</text>
</comment>
<dbReference type="EMBL" id="JAANOH010000004">
    <property type="protein sequence ID" value="MCZ2475899.1"/>
    <property type="molecule type" value="Genomic_DNA"/>
</dbReference>
<accession>A0ABT4JHZ1</accession>